<dbReference type="RefSeq" id="XP_013394927.2">
    <property type="nucleotide sequence ID" value="XM_013539473.2"/>
</dbReference>
<evidence type="ECO:0000256" key="3">
    <source>
        <dbReference type="ARBA" id="ARBA00022679"/>
    </source>
</evidence>
<reference evidence="11" key="1">
    <citation type="submission" date="2025-08" db="UniProtKB">
        <authorList>
            <consortium name="RefSeq"/>
        </authorList>
    </citation>
    <scope>IDENTIFICATION</scope>
    <source>
        <tissue evidence="11">Gonads</tissue>
    </source>
</reference>
<keyword evidence="4" id="KW-0812">Transmembrane</keyword>
<dbReference type="GO" id="GO:0009247">
    <property type="term" value="P:glycolipid biosynthetic process"/>
    <property type="evidence" value="ECO:0007669"/>
    <property type="project" value="InterPro"/>
</dbReference>
<evidence type="ECO:0000256" key="9">
    <source>
        <dbReference type="ARBA" id="ARBA00023180"/>
    </source>
</evidence>
<dbReference type="Pfam" id="PF06990">
    <property type="entry name" value="Gal-3-0_sulfotr"/>
    <property type="match status" value="1"/>
</dbReference>
<keyword evidence="3" id="KW-0808">Transferase</keyword>
<evidence type="ECO:0000256" key="2">
    <source>
        <dbReference type="ARBA" id="ARBA00008124"/>
    </source>
</evidence>
<evidence type="ECO:0000313" key="11">
    <source>
        <dbReference type="RefSeq" id="XP_013394927.2"/>
    </source>
</evidence>
<organism evidence="10 11">
    <name type="scientific">Lingula anatina</name>
    <name type="common">Brachiopod</name>
    <name type="synonym">Lingula unguis</name>
    <dbReference type="NCBI Taxonomy" id="7574"/>
    <lineage>
        <taxon>Eukaryota</taxon>
        <taxon>Metazoa</taxon>
        <taxon>Spiralia</taxon>
        <taxon>Lophotrochozoa</taxon>
        <taxon>Brachiopoda</taxon>
        <taxon>Linguliformea</taxon>
        <taxon>Lingulata</taxon>
        <taxon>Lingulida</taxon>
        <taxon>Linguloidea</taxon>
        <taxon>Lingulidae</taxon>
        <taxon>Lingula</taxon>
    </lineage>
</organism>
<name>A0A1S3I9J4_LINAN</name>
<keyword evidence="10" id="KW-1185">Reference proteome</keyword>
<dbReference type="GeneID" id="106162255"/>
<dbReference type="InterPro" id="IPR009729">
    <property type="entry name" value="Gal-3-0_sulfotransfrase"/>
</dbReference>
<proteinExistence type="inferred from homology"/>
<comment type="similarity">
    <text evidence="2">Belongs to the galactose-3-O-sulfotransferase family.</text>
</comment>
<sequence length="302" mass="36250">MFLKVHKCGSSTMAELLLRSSRKYRLRPLRPKNKTFFYPWTSTLDMIRRKITVNDAKYDPKKTYDIIFKHMFFDSKVIETMMPNDTFYIGIVREPFSHFKSAFNYYHIAEFFNMKNSTNPIVEFMENPYKYWSDDYVTSHVGFVRNGMMYEYGFPDDRTDLRNDDRFIAEYIGFLEQKFDFVIVLEMFDESLVLLRRLLCWDMDDILYVVRKKKEYEYKNVNDEMTMKKHRMWSKADYQLYNHFLSKLRNTVLSQGSDFEREVSLLRQAVAVLSKCTGGNFKHLTDCKNELGNQMSGIYSRC</sequence>
<keyword evidence="6" id="KW-1133">Transmembrane helix</keyword>
<dbReference type="InterPro" id="IPR027417">
    <property type="entry name" value="P-loop_NTPase"/>
</dbReference>
<evidence type="ECO:0000256" key="7">
    <source>
        <dbReference type="ARBA" id="ARBA00023034"/>
    </source>
</evidence>
<evidence type="ECO:0000256" key="1">
    <source>
        <dbReference type="ARBA" id="ARBA00004323"/>
    </source>
</evidence>
<evidence type="ECO:0000256" key="8">
    <source>
        <dbReference type="ARBA" id="ARBA00023136"/>
    </source>
</evidence>
<dbReference type="OrthoDB" id="514299at2759"/>
<dbReference type="GO" id="GO:0000139">
    <property type="term" value="C:Golgi membrane"/>
    <property type="evidence" value="ECO:0007669"/>
    <property type="project" value="UniProtKB-SubCell"/>
</dbReference>
<keyword evidence="5" id="KW-0735">Signal-anchor</keyword>
<comment type="subcellular location">
    <subcellularLocation>
        <location evidence="1">Golgi apparatus membrane</location>
        <topology evidence="1">Single-pass type II membrane protein</topology>
    </subcellularLocation>
</comment>
<evidence type="ECO:0000256" key="6">
    <source>
        <dbReference type="ARBA" id="ARBA00022989"/>
    </source>
</evidence>
<keyword evidence="7" id="KW-0333">Golgi apparatus</keyword>
<gene>
    <name evidence="11" type="primary">LOC106162255</name>
</gene>
<dbReference type="PANTHER" id="PTHR14647">
    <property type="entry name" value="GALACTOSE-3-O-SULFOTRANSFERASE"/>
    <property type="match status" value="1"/>
</dbReference>
<dbReference type="AlphaFoldDB" id="A0A1S3I9J4"/>
<dbReference type="PANTHER" id="PTHR14647:SF87">
    <property type="entry name" value="PUTATIVE-RELATED"/>
    <property type="match status" value="1"/>
</dbReference>
<dbReference type="InParanoid" id="A0A1S3I9J4"/>
<keyword evidence="9" id="KW-0325">Glycoprotein</keyword>
<protein>
    <submittedName>
        <fullName evidence="11">Galactosylceramide sulfotransferase-like</fullName>
    </submittedName>
</protein>
<evidence type="ECO:0000313" key="10">
    <source>
        <dbReference type="Proteomes" id="UP000085678"/>
    </source>
</evidence>
<dbReference type="Proteomes" id="UP000085678">
    <property type="component" value="Unplaced"/>
</dbReference>
<dbReference type="STRING" id="7574.A0A1S3I9J4"/>
<dbReference type="Gene3D" id="3.40.50.300">
    <property type="entry name" value="P-loop containing nucleotide triphosphate hydrolases"/>
    <property type="match status" value="1"/>
</dbReference>
<keyword evidence="8" id="KW-0472">Membrane</keyword>
<accession>A0A1S3I9J4</accession>
<dbReference type="GO" id="GO:0001733">
    <property type="term" value="F:galactosylceramide sulfotransferase activity"/>
    <property type="evidence" value="ECO:0007669"/>
    <property type="project" value="InterPro"/>
</dbReference>
<evidence type="ECO:0000256" key="4">
    <source>
        <dbReference type="ARBA" id="ARBA00022692"/>
    </source>
</evidence>
<evidence type="ECO:0000256" key="5">
    <source>
        <dbReference type="ARBA" id="ARBA00022968"/>
    </source>
</evidence>
<dbReference type="SUPFAM" id="SSF52540">
    <property type="entry name" value="P-loop containing nucleoside triphosphate hydrolases"/>
    <property type="match status" value="1"/>
</dbReference>
<dbReference type="KEGG" id="lak:106162255"/>